<keyword evidence="1" id="KW-0732">Signal</keyword>
<reference evidence="3" key="1">
    <citation type="submission" date="2022-04" db="EMBL/GenBank/DDBJ databases">
        <title>Roseibium sp. CAU 1639 isolated from mud.</title>
        <authorList>
            <person name="Kim W."/>
        </authorList>
    </citation>
    <scope>NUCLEOTIDE SEQUENCE</scope>
    <source>
        <strain evidence="3">CAU 1639</strain>
    </source>
</reference>
<evidence type="ECO:0000256" key="1">
    <source>
        <dbReference type="ARBA" id="ARBA00022729"/>
    </source>
</evidence>
<protein>
    <submittedName>
        <fullName evidence="3">Transporter substrate-binding domain-containing protein</fullName>
    </submittedName>
</protein>
<sequence length="270" mass="29969">MIAVLSGSISSGSAAETEACPISDDIVITAEDAFFPYSGLYEGELRGFAVDIVSAAFEEAHCSVSFNIMPYNRCMREVAQGRQLGCFDTTGSEENRRNYIFHEVPLFYGKILIFAHPDNTEAFRPSFFFEKTYSVVRGYTYTDAFDADPAISKIEVDSDLQTLALAAKGRSDYAVVYEKVAAFHISNSPELISPEPVPVEELVRFDLYVSFSKMTPKRSEAVAGILDQGLETIRANGTYAEIERVWDDWLTRGLKNGQPAPFWGSPAELK</sequence>
<feature type="domain" description="Solute-binding protein family 3/N-terminal" evidence="2">
    <location>
        <begin position="26"/>
        <end position="246"/>
    </location>
</feature>
<accession>A0ABT0H119</accession>
<gene>
    <name evidence="3" type="ORF">M0H32_21585</name>
</gene>
<keyword evidence="4" id="KW-1185">Reference proteome</keyword>
<name>A0ABT0H119_9HYPH</name>
<dbReference type="PANTHER" id="PTHR35936">
    <property type="entry name" value="MEMBRANE-BOUND LYTIC MUREIN TRANSGLYCOSYLASE F"/>
    <property type="match status" value="1"/>
</dbReference>
<dbReference type="EMBL" id="JALNMJ010000018">
    <property type="protein sequence ID" value="MCK7614770.1"/>
    <property type="molecule type" value="Genomic_DNA"/>
</dbReference>
<evidence type="ECO:0000313" key="4">
    <source>
        <dbReference type="Proteomes" id="UP001431221"/>
    </source>
</evidence>
<dbReference type="InterPro" id="IPR001638">
    <property type="entry name" value="Solute-binding_3/MltF_N"/>
</dbReference>
<dbReference type="Proteomes" id="UP001431221">
    <property type="component" value="Unassembled WGS sequence"/>
</dbReference>
<organism evidence="3 4">
    <name type="scientific">Roseibium sediminicola</name>
    <dbReference type="NCBI Taxonomy" id="2933272"/>
    <lineage>
        <taxon>Bacteria</taxon>
        <taxon>Pseudomonadati</taxon>
        <taxon>Pseudomonadota</taxon>
        <taxon>Alphaproteobacteria</taxon>
        <taxon>Hyphomicrobiales</taxon>
        <taxon>Stappiaceae</taxon>
        <taxon>Roseibium</taxon>
    </lineage>
</organism>
<dbReference type="RefSeq" id="WP_248157547.1">
    <property type="nucleotide sequence ID" value="NZ_JALNMJ010000018.1"/>
</dbReference>
<dbReference type="SUPFAM" id="SSF53850">
    <property type="entry name" value="Periplasmic binding protein-like II"/>
    <property type="match status" value="1"/>
</dbReference>
<dbReference type="Pfam" id="PF00497">
    <property type="entry name" value="SBP_bac_3"/>
    <property type="match status" value="1"/>
</dbReference>
<proteinExistence type="predicted"/>
<comment type="caution">
    <text evidence="3">The sequence shown here is derived from an EMBL/GenBank/DDBJ whole genome shotgun (WGS) entry which is preliminary data.</text>
</comment>
<evidence type="ECO:0000313" key="3">
    <source>
        <dbReference type="EMBL" id="MCK7614770.1"/>
    </source>
</evidence>
<evidence type="ECO:0000259" key="2">
    <source>
        <dbReference type="Pfam" id="PF00497"/>
    </source>
</evidence>
<dbReference type="Gene3D" id="3.40.190.10">
    <property type="entry name" value="Periplasmic binding protein-like II"/>
    <property type="match status" value="2"/>
</dbReference>
<dbReference type="PANTHER" id="PTHR35936:SF6">
    <property type="entry name" value="AMINO ACID ABC TRANSPORTER SUBSTRATE-BINDING PAAT FAMILY PROTEIN"/>
    <property type="match status" value="1"/>
</dbReference>